<feature type="region of interest" description="Disordered" evidence="1">
    <location>
        <begin position="155"/>
        <end position="287"/>
    </location>
</feature>
<keyword evidence="4" id="KW-1185">Reference proteome</keyword>
<dbReference type="AlphaFoldDB" id="A0A444V5R3"/>
<accession>A0A444V5R3</accession>
<feature type="domain" description="Mon2/Sec7/BIG1-like dimerisation and cyclophilin-binding" evidence="2">
    <location>
        <begin position="39"/>
        <end position="149"/>
    </location>
</feature>
<gene>
    <name evidence="3" type="ORF">EOD39_16485</name>
</gene>
<evidence type="ECO:0000313" key="3">
    <source>
        <dbReference type="EMBL" id="RXM95773.1"/>
    </source>
</evidence>
<proteinExistence type="predicted"/>
<dbReference type="EMBL" id="SCEB01002109">
    <property type="protein sequence ID" value="RXM95773.1"/>
    <property type="molecule type" value="Genomic_DNA"/>
</dbReference>
<protein>
    <submittedName>
        <fullName evidence="3">Brefeldin A-inhibited guanine nucleotide-exchange protein 2</fullName>
    </submittedName>
</protein>
<dbReference type="PANTHER" id="PTHR10663">
    <property type="entry name" value="GUANYL-NUCLEOTIDE EXCHANGE FACTOR"/>
    <property type="match status" value="1"/>
</dbReference>
<reference evidence="3 4" key="1">
    <citation type="submission" date="2019-01" db="EMBL/GenBank/DDBJ databases">
        <title>Draft Genome and Complete Hox-Cluster Characterization of the Sterlet Sturgeon (Acipenser ruthenus).</title>
        <authorList>
            <person name="Wei Q."/>
        </authorList>
    </citation>
    <scope>NUCLEOTIDE SEQUENCE [LARGE SCALE GENOMIC DNA]</scope>
    <source>
        <strain evidence="3">WHYD16114868_AA</strain>
        <tissue evidence="3">Blood</tissue>
    </source>
</reference>
<evidence type="ECO:0000313" key="4">
    <source>
        <dbReference type="Proteomes" id="UP000289886"/>
    </source>
</evidence>
<feature type="compositionally biased region" description="Acidic residues" evidence="1">
    <location>
        <begin position="198"/>
        <end position="234"/>
    </location>
</feature>
<organism evidence="3 4">
    <name type="scientific">Acipenser ruthenus</name>
    <name type="common">Sterlet sturgeon</name>
    <dbReference type="NCBI Taxonomy" id="7906"/>
    <lineage>
        <taxon>Eukaryota</taxon>
        <taxon>Metazoa</taxon>
        <taxon>Chordata</taxon>
        <taxon>Craniata</taxon>
        <taxon>Vertebrata</taxon>
        <taxon>Euteleostomi</taxon>
        <taxon>Actinopterygii</taxon>
        <taxon>Chondrostei</taxon>
        <taxon>Acipenseriformes</taxon>
        <taxon>Acipenseridae</taxon>
        <taxon>Acipenser</taxon>
    </lineage>
</organism>
<dbReference type="PANTHER" id="PTHR10663:SF124">
    <property type="entry name" value="BREFELDIN A-INHIBITED GUANINE NUCLEOTIDE-EXCHANGE PROTEIN 2"/>
    <property type="match status" value="1"/>
</dbReference>
<feature type="compositionally biased region" description="Polar residues" evidence="1">
    <location>
        <begin position="164"/>
        <end position="177"/>
    </location>
</feature>
<comment type="caution">
    <text evidence="3">The sequence shown here is derived from an EMBL/GenBank/DDBJ whole genome shotgun (WGS) entry which is preliminary data.</text>
</comment>
<evidence type="ECO:0000256" key="1">
    <source>
        <dbReference type="SAM" id="MobiDB-lite"/>
    </source>
</evidence>
<dbReference type="Pfam" id="PF16213">
    <property type="entry name" value="DCB"/>
    <property type="match status" value="1"/>
</dbReference>
<dbReference type="InterPro" id="IPR032629">
    <property type="entry name" value="DCB_dom"/>
</dbReference>
<sequence>MQEQTAHCKTKSMFLSRALEKILSDKEVKRAQHSQLRKTCQKLIAYGHITGNAPDSGAPGKRLIDRILETICNCFQGPQTDEGVQLQIIKALLTAVTSPHIEIHEGTILLTVRTCYNIYLASRNLINQTTAKATLTQMLNVIFARMESQAALEAREVEKERLRQQQSPVMPSVSDSPRLTRAQPPEQPDTPETSAEQENGEQENGEQENGEQENGEQENGEQENGEQENGDSEPENGAVQNEANLGQEAKLPENPEASYEEESQTARGAPVLVEEDAGTVMDKGKDS</sequence>
<dbReference type="Proteomes" id="UP000289886">
    <property type="component" value="Unassembled WGS sequence"/>
</dbReference>
<name>A0A444V5R3_ACIRT</name>
<evidence type="ECO:0000259" key="2">
    <source>
        <dbReference type="Pfam" id="PF16213"/>
    </source>
</evidence>